<feature type="non-terminal residue" evidence="1">
    <location>
        <position position="49"/>
    </location>
</feature>
<comment type="caution">
    <text evidence="1">The sequence shown here is derived from an EMBL/GenBank/DDBJ whole genome shotgun (WGS) entry which is preliminary data.</text>
</comment>
<protein>
    <submittedName>
        <fullName evidence="1">Uncharacterized protein</fullName>
    </submittedName>
</protein>
<proteinExistence type="predicted"/>
<accession>A0A392SC89</accession>
<sequence length="49" mass="5741">MCDKAKECDDDLYYYHYLVKEPNIVAVIVTIFGPRLPRCGYGTGTRYEY</sequence>
<evidence type="ECO:0000313" key="1">
    <source>
        <dbReference type="EMBL" id="MCI46531.1"/>
    </source>
</evidence>
<organism evidence="1 2">
    <name type="scientific">Trifolium medium</name>
    <dbReference type="NCBI Taxonomy" id="97028"/>
    <lineage>
        <taxon>Eukaryota</taxon>
        <taxon>Viridiplantae</taxon>
        <taxon>Streptophyta</taxon>
        <taxon>Embryophyta</taxon>
        <taxon>Tracheophyta</taxon>
        <taxon>Spermatophyta</taxon>
        <taxon>Magnoliopsida</taxon>
        <taxon>eudicotyledons</taxon>
        <taxon>Gunneridae</taxon>
        <taxon>Pentapetalae</taxon>
        <taxon>rosids</taxon>
        <taxon>fabids</taxon>
        <taxon>Fabales</taxon>
        <taxon>Fabaceae</taxon>
        <taxon>Papilionoideae</taxon>
        <taxon>50 kb inversion clade</taxon>
        <taxon>NPAAA clade</taxon>
        <taxon>Hologalegina</taxon>
        <taxon>IRL clade</taxon>
        <taxon>Trifolieae</taxon>
        <taxon>Trifolium</taxon>
    </lineage>
</organism>
<dbReference type="Proteomes" id="UP000265520">
    <property type="component" value="Unassembled WGS sequence"/>
</dbReference>
<evidence type="ECO:0000313" key="2">
    <source>
        <dbReference type="Proteomes" id="UP000265520"/>
    </source>
</evidence>
<dbReference type="EMBL" id="LXQA010358800">
    <property type="protein sequence ID" value="MCI46531.1"/>
    <property type="molecule type" value="Genomic_DNA"/>
</dbReference>
<reference evidence="1 2" key="1">
    <citation type="journal article" date="2018" name="Front. Plant Sci.">
        <title>Red Clover (Trifolium pratense) and Zigzag Clover (T. medium) - A Picture of Genomic Similarities and Differences.</title>
        <authorList>
            <person name="Dluhosova J."/>
            <person name="Istvanek J."/>
            <person name="Nedelnik J."/>
            <person name="Repkova J."/>
        </authorList>
    </citation>
    <scope>NUCLEOTIDE SEQUENCE [LARGE SCALE GENOMIC DNA]</scope>
    <source>
        <strain evidence="2">cv. 10/8</strain>
        <tissue evidence="1">Leaf</tissue>
    </source>
</reference>
<name>A0A392SC89_9FABA</name>
<keyword evidence="2" id="KW-1185">Reference proteome</keyword>
<dbReference type="AlphaFoldDB" id="A0A392SC89"/>